<keyword evidence="1" id="KW-1133">Transmembrane helix</keyword>
<dbReference type="AlphaFoldDB" id="A0A5C6U543"/>
<protein>
    <submittedName>
        <fullName evidence="2">DUF3667 domain-containing protein</fullName>
    </submittedName>
</protein>
<feature type="transmembrane region" description="Helical" evidence="1">
    <location>
        <begin position="376"/>
        <end position="403"/>
    </location>
</feature>
<feature type="transmembrane region" description="Helical" evidence="1">
    <location>
        <begin position="288"/>
        <end position="306"/>
    </location>
</feature>
<sequence>MTGDIDGIGDIVTGGLAASAVSRAGRRASARHSPDADIEHGLCLNCGAVLTGDYCASCGQSAHIHRSVAAFFHDLLHGVLHFEGKTWRTLPLLAWRPGELTRRYIHGERARFVSPMALFLFAVFLLFGVASFAGGDPDLGNAGPSVTTKMAEEVQTLNAEIETQQAKIASGTLDADKLAKARRSLAEAEQSQQALMTGYRTLTGKGVGPTGASREDDYADFMRNADSDYRKALDDAPLSQRPVVNASADELKSLEGSWLGRKVVHGVEKARENPTLVFYKIKTNAYKFGWALIPLSVPFVWIIMIGRRMRQRHIYDHMIFTTYSIAFMMLLLVTLMVALMLGTPTGWIVAVGSLYPPFHMYRQLKGAYRLSRINALIRATFLVVFSLIALTLFVLLLVTAGLVA</sequence>
<reference evidence="2 3" key="1">
    <citation type="submission" date="2019-08" db="EMBL/GenBank/DDBJ databases">
        <title>Sphingorhabdus soil sp. nov., isolated from arctic soil.</title>
        <authorList>
            <person name="Liu Y."/>
        </authorList>
    </citation>
    <scope>NUCLEOTIDE SEQUENCE [LARGE SCALE GENOMIC DNA]</scope>
    <source>
        <strain evidence="2 3">D-2Q-5-6</strain>
    </source>
</reference>
<keyword evidence="1" id="KW-0472">Membrane</keyword>
<comment type="caution">
    <text evidence="2">The sequence shown here is derived from an EMBL/GenBank/DDBJ whole genome shotgun (WGS) entry which is preliminary data.</text>
</comment>
<organism evidence="2 3">
    <name type="scientific">Flavisphingopyxis soli</name>
    <dbReference type="NCBI Taxonomy" id="2601267"/>
    <lineage>
        <taxon>Bacteria</taxon>
        <taxon>Pseudomonadati</taxon>
        <taxon>Pseudomonadota</taxon>
        <taxon>Alphaproteobacteria</taxon>
        <taxon>Sphingomonadales</taxon>
        <taxon>Sphingopyxidaceae</taxon>
        <taxon>Flavisphingopyxis</taxon>
    </lineage>
</organism>
<keyword evidence="1" id="KW-0812">Transmembrane</keyword>
<dbReference type="OrthoDB" id="9111327at2"/>
<evidence type="ECO:0000313" key="2">
    <source>
        <dbReference type="EMBL" id="TXC67740.1"/>
    </source>
</evidence>
<dbReference type="Pfam" id="PF12412">
    <property type="entry name" value="DUF3667"/>
    <property type="match status" value="1"/>
</dbReference>
<dbReference type="InterPro" id="IPR022134">
    <property type="entry name" value="DUF3667"/>
</dbReference>
<evidence type="ECO:0000313" key="3">
    <source>
        <dbReference type="Proteomes" id="UP000321129"/>
    </source>
</evidence>
<gene>
    <name evidence="2" type="ORF">FSZ31_12230</name>
</gene>
<accession>A0A5C6U543</accession>
<name>A0A5C6U543_9SPHN</name>
<dbReference type="Proteomes" id="UP000321129">
    <property type="component" value="Unassembled WGS sequence"/>
</dbReference>
<keyword evidence="3" id="KW-1185">Reference proteome</keyword>
<feature type="transmembrane region" description="Helical" evidence="1">
    <location>
        <begin position="112"/>
        <end position="133"/>
    </location>
</feature>
<dbReference type="EMBL" id="VOPY01000004">
    <property type="protein sequence ID" value="TXC67740.1"/>
    <property type="molecule type" value="Genomic_DNA"/>
</dbReference>
<evidence type="ECO:0000256" key="1">
    <source>
        <dbReference type="SAM" id="Phobius"/>
    </source>
</evidence>
<proteinExistence type="predicted"/>
<feature type="transmembrane region" description="Helical" evidence="1">
    <location>
        <begin position="347"/>
        <end position="364"/>
    </location>
</feature>
<feature type="transmembrane region" description="Helical" evidence="1">
    <location>
        <begin position="318"/>
        <end position="341"/>
    </location>
</feature>
<dbReference type="RefSeq" id="WP_147123700.1">
    <property type="nucleotide sequence ID" value="NZ_VOPY01000004.1"/>
</dbReference>